<dbReference type="EMBL" id="DS268490">
    <property type="protein sequence ID" value="EFP11501.1"/>
    <property type="molecule type" value="Genomic_DNA"/>
</dbReference>
<feature type="domain" description="ShKT" evidence="4">
    <location>
        <begin position="144"/>
        <end position="184"/>
    </location>
</feature>
<comment type="caution">
    <text evidence="3">Lacks conserved residue(s) required for the propagation of feature annotation.</text>
</comment>
<dbReference type="PANTHER" id="PTHR46219">
    <property type="entry name" value="PROTEIN CBG11138"/>
    <property type="match status" value="1"/>
</dbReference>
<accession>E3MX74</accession>
<protein>
    <recommendedName>
        <fullName evidence="4">ShKT domain-containing protein</fullName>
    </recommendedName>
</protein>
<proteinExistence type="predicted"/>
<dbReference type="Proteomes" id="UP000008281">
    <property type="component" value="Unassembled WGS sequence"/>
</dbReference>
<dbReference type="PROSITE" id="PS51670">
    <property type="entry name" value="SHKT"/>
    <property type="match status" value="2"/>
</dbReference>
<keyword evidence="2" id="KW-1015">Disulfide bond</keyword>
<sequence>MVIFVSTSKSECCSWNTTIICTAPPASFSHSKTYIRDGIHKKIHQLTFVIYNNMFTRLFFSFALFALAHSQTCDISASEGPCFGVGTCQTQVCDLDAGFCCPITTVPAVTTTVVPTTVDADGSTVTVTSTSTAASATVTSTTTCVDRLNPLTGVSDCPARAALCNDATYYAVMTQQCPRTCGRCTTTSTSTSCVDRVNPSTGVSDCPARAALCNDSTYYAVMTAQCPRTCGRCNTTSSTTTSTSTTCADRSNPLTGTSDCPARAALCNNAVYYNIMTVQCPVTCGRCNTTATSTTTCADRVNPTTGVSDCAARAALCTNSVYYDLMTVQCPRTCGRCTSSSTVTATGTSSTTVSSTCVDQVNAATGTSDCPNRRAFCTNAAYLSLMRTQCPLTCGFCTAG</sequence>
<dbReference type="SMART" id="SM00254">
    <property type="entry name" value="ShKT"/>
    <property type="match status" value="5"/>
</dbReference>
<dbReference type="STRING" id="31234.E3MX74"/>
<evidence type="ECO:0000259" key="4">
    <source>
        <dbReference type="PROSITE" id="PS51670"/>
    </source>
</evidence>
<dbReference type="FunCoup" id="E3MX74">
    <property type="interactions" value="324"/>
</dbReference>
<dbReference type="PANTHER" id="PTHR46219:SF13">
    <property type="entry name" value="SHKT DOMAIN-CONTAINING PROTEIN"/>
    <property type="match status" value="1"/>
</dbReference>
<dbReference type="CTD" id="9804549"/>
<dbReference type="AlphaFoldDB" id="E3MX74"/>
<dbReference type="HOGENOM" id="CLU_689362_0_0_1"/>
<dbReference type="RefSeq" id="XP_003099245.2">
    <property type="nucleotide sequence ID" value="XM_003099197.2"/>
</dbReference>
<dbReference type="OrthoDB" id="5868199at2759"/>
<evidence type="ECO:0000313" key="5">
    <source>
        <dbReference type="EMBL" id="EFP11501.1"/>
    </source>
</evidence>
<dbReference type="Gene3D" id="1.10.10.1940">
    <property type="match status" value="3"/>
</dbReference>
<dbReference type="OMA" id="SFGPCAN"/>
<dbReference type="Gene3D" id="1.10.10.1870">
    <property type="entry name" value="ShTK domain-like"/>
    <property type="match status" value="2"/>
</dbReference>
<evidence type="ECO:0000256" key="2">
    <source>
        <dbReference type="ARBA" id="ARBA00023157"/>
    </source>
</evidence>
<reference evidence="5" key="1">
    <citation type="submission" date="2007-07" db="EMBL/GenBank/DDBJ databases">
        <title>PCAP assembly of the Caenorhabditis remanei genome.</title>
        <authorList>
            <consortium name="The Caenorhabditis remanei Sequencing Consortium"/>
            <person name="Wilson R.K."/>
        </authorList>
    </citation>
    <scope>NUCLEOTIDE SEQUENCE [LARGE SCALE GENOMIC DNA]</scope>
    <source>
        <strain evidence="5">PB4641</strain>
    </source>
</reference>
<keyword evidence="1" id="KW-0732">Signal</keyword>
<dbReference type="FunFam" id="1.10.10.1940:FF:000002">
    <property type="entry name" value="PHAryngeal gland Toxin-related"/>
    <property type="match status" value="5"/>
</dbReference>
<dbReference type="InParanoid" id="E3MX74"/>
<dbReference type="Pfam" id="PF01549">
    <property type="entry name" value="ShK"/>
    <property type="match status" value="5"/>
</dbReference>
<gene>
    <name evidence="5" type="ORF">CRE_19316</name>
</gene>
<keyword evidence="6" id="KW-1185">Reference proteome</keyword>
<dbReference type="GeneID" id="9804549"/>
<evidence type="ECO:0000313" key="6">
    <source>
        <dbReference type="Proteomes" id="UP000008281"/>
    </source>
</evidence>
<dbReference type="eggNOG" id="ENOG502SSZ5">
    <property type="taxonomic scope" value="Eukaryota"/>
</dbReference>
<name>E3MX74_CAERE</name>
<feature type="domain" description="ShKT" evidence="4">
    <location>
        <begin position="193"/>
        <end position="233"/>
    </location>
</feature>
<organism evidence="6">
    <name type="scientific">Caenorhabditis remanei</name>
    <name type="common">Caenorhabditis vulgaris</name>
    <dbReference type="NCBI Taxonomy" id="31234"/>
    <lineage>
        <taxon>Eukaryota</taxon>
        <taxon>Metazoa</taxon>
        <taxon>Ecdysozoa</taxon>
        <taxon>Nematoda</taxon>
        <taxon>Chromadorea</taxon>
        <taxon>Rhabditida</taxon>
        <taxon>Rhabditina</taxon>
        <taxon>Rhabditomorpha</taxon>
        <taxon>Rhabditoidea</taxon>
        <taxon>Rhabditidae</taxon>
        <taxon>Peloderinae</taxon>
        <taxon>Caenorhabditis</taxon>
    </lineage>
</organism>
<dbReference type="InterPro" id="IPR003582">
    <property type="entry name" value="ShKT_dom"/>
</dbReference>
<evidence type="ECO:0000256" key="1">
    <source>
        <dbReference type="ARBA" id="ARBA00022729"/>
    </source>
</evidence>
<evidence type="ECO:0000256" key="3">
    <source>
        <dbReference type="PROSITE-ProRule" id="PRU01005"/>
    </source>
</evidence>
<dbReference type="KEGG" id="crq:GCK72_000314"/>